<reference evidence="3" key="2">
    <citation type="submission" date="2023-05" db="EMBL/GenBank/DDBJ databases">
        <authorList>
            <person name="Schelkunov M.I."/>
        </authorList>
    </citation>
    <scope>NUCLEOTIDE SEQUENCE</scope>
    <source>
        <strain evidence="3">Hsosn_3</strain>
        <tissue evidence="3">Leaf</tissue>
    </source>
</reference>
<gene>
    <name evidence="3" type="ORF">POM88_008296</name>
</gene>
<feature type="compositionally biased region" description="Basic and acidic residues" evidence="1">
    <location>
        <begin position="185"/>
        <end position="200"/>
    </location>
</feature>
<dbReference type="InterPro" id="IPR025558">
    <property type="entry name" value="DUF4283"/>
</dbReference>
<dbReference type="AlphaFoldDB" id="A0AAD8N8D0"/>
<organism evidence="3 4">
    <name type="scientific">Heracleum sosnowskyi</name>
    <dbReference type="NCBI Taxonomy" id="360622"/>
    <lineage>
        <taxon>Eukaryota</taxon>
        <taxon>Viridiplantae</taxon>
        <taxon>Streptophyta</taxon>
        <taxon>Embryophyta</taxon>
        <taxon>Tracheophyta</taxon>
        <taxon>Spermatophyta</taxon>
        <taxon>Magnoliopsida</taxon>
        <taxon>eudicotyledons</taxon>
        <taxon>Gunneridae</taxon>
        <taxon>Pentapetalae</taxon>
        <taxon>asterids</taxon>
        <taxon>campanulids</taxon>
        <taxon>Apiales</taxon>
        <taxon>Apiaceae</taxon>
        <taxon>Apioideae</taxon>
        <taxon>apioid superclade</taxon>
        <taxon>Tordylieae</taxon>
        <taxon>Tordyliinae</taxon>
        <taxon>Heracleum</taxon>
    </lineage>
</organism>
<evidence type="ECO:0000313" key="4">
    <source>
        <dbReference type="Proteomes" id="UP001237642"/>
    </source>
</evidence>
<feature type="region of interest" description="Disordered" evidence="1">
    <location>
        <begin position="185"/>
        <end position="207"/>
    </location>
</feature>
<evidence type="ECO:0000256" key="1">
    <source>
        <dbReference type="SAM" id="MobiDB-lite"/>
    </source>
</evidence>
<evidence type="ECO:0000259" key="2">
    <source>
        <dbReference type="Pfam" id="PF14111"/>
    </source>
</evidence>
<name>A0AAD8N8D0_9APIA</name>
<dbReference type="EMBL" id="JAUIZM010000002">
    <property type="protein sequence ID" value="KAK1398433.1"/>
    <property type="molecule type" value="Genomic_DNA"/>
</dbReference>
<proteinExistence type="predicted"/>
<reference evidence="3" key="1">
    <citation type="submission" date="2023-02" db="EMBL/GenBank/DDBJ databases">
        <title>Genome of toxic invasive species Heracleum sosnowskyi carries increased number of genes despite the absence of recent whole-genome duplications.</title>
        <authorList>
            <person name="Schelkunov M."/>
            <person name="Shtratnikova V."/>
            <person name="Makarenko M."/>
            <person name="Klepikova A."/>
            <person name="Omelchenko D."/>
            <person name="Novikova G."/>
            <person name="Obukhova E."/>
            <person name="Bogdanov V."/>
            <person name="Penin A."/>
            <person name="Logacheva M."/>
        </authorList>
    </citation>
    <scope>NUCLEOTIDE SEQUENCE</scope>
    <source>
        <strain evidence="3">Hsosn_3</strain>
        <tissue evidence="3">Leaf</tissue>
    </source>
</reference>
<sequence length="207" mass="22737">MATTLEGCCKVFAESPKKDDVGGEGVSGVKDSQGQESMEVKGSPAAHKPHSWSEVLRSAPPACKDVKFEYLPMPHGVEVFTPPDEVLREGNDKFRNCIVGTFSRMALSYTRVVEFAKATWEKSGLIHVSKKNSHVFIFKFATAAQMNNALSCGTWYIDQKPMLVHAWVDAASTVPIDKGKEATKEVISDNIKDNTDSKEVGDDEESH</sequence>
<feature type="region of interest" description="Disordered" evidence="1">
    <location>
        <begin position="19"/>
        <end position="51"/>
    </location>
</feature>
<comment type="caution">
    <text evidence="3">The sequence shown here is derived from an EMBL/GenBank/DDBJ whole genome shotgun (WGS) entry which is preliminary data.</text>
</comment>
<accession>A0AAD8N8D0</accession>
<keyword evidence="4" id="KW-1185">Reference proteome</keyword>
<evidence type="ECO:0000313" key="3">
    <source>
        <dbReference type="EMBL" id="KAK1398433.1"/>
    </source>
</evidence>
<protein>
    <recommendedName>
        <fullName evidence="2">DUF4283 domain-containing protein</fullName>
    </recommendedName>
</protein>
<dbReference type="Proteomes" id="UP001237642">
    <property type="component" value="Unassembled WGS sequence"/>
</dbReference>
<feature type="domain" description="DUF4283" evidence="2">
    <location>
        <begin position="91"/>
        <end position="169"/>
    </location>
</feature>
<dbReference type="Pfam" id="PF14111">
    <property type="entry name" value="DUF4283"/>
    <property type="match status" value="1"/>
</dbReference>